<evidence type="ECO:0000256" key="4">
    <source>
        <dbReference type="ARBA" id="ARBA00022989"/>
    </source>
</evidence>
<dbReference type="Proteomes" id="UP000269945">
    <property type="component" value="Unassembled WGS sequence"/>
</dbReference>
<dbReference type="Gene3D" id="3.40.50.2300">
    <property type="match status" value="1"/>
</dbReference>
<feature type="domain" description="Receptor ligand binding region" evidence="6">
    <location>
        <begin position="5"/>
        <end position="150"/>
    </location>
</feature>
<keyword evidence="3" id="KW-0732">Signal</keyword>
<keyword evidence="5" id="KW-0472">Membrane</keyword>
<organism evidence="7 8">
    <name type="scientific">Gulo gulo</name>
    <name type="common">Wolverine</name>
    <name type="synonym">Gluton</name>
    <dbReference type="NCBI Taxonomy" id="48420"/>
    <lineage>
        <taxon>Eukaryota</taxon>
        <taxon>Metazoa</taxon>
        <taxon>Chordata</taxon>
        <taxon>Craniata</taxon>
        <taxon>Vertebrata</taxon>
        <taxon>Euteleostomi</taxon>
        <taxon>Mammalia</taxon>
        <taxon>Eutheria</taxon>
        <taxon>Laurasiatheria</taxon>
        <taxon>Carnivora</taxon>
        <taxon>Caniformia</taxon>
        <taxon>Musteloidea</taxon>
        <taxon>Mustelidae</taxon>
        <taxon>Guloninae</taxon>
        <taxon>Gulo</taxon>
    </lineage>
</organism>
<dbReference type="GO" id="GO:0004930">
    <property type="term" value="F:G protein-coupled receptor activity"/>
    <property type="evidence" value="ECO:0007669"/>
    <property type="project" value="InterPro"/>
</dbReference>
<reference evidence="7 8" key="1">
    <citation type="submission" date="2018-10" db="EMBL/GenBank/DDBJ databases">
        <authorList>
            <person name="Ekblom R."/>
            <person name="Jareborg N."/>
        </authorList>
    </citation>
    <scope>NUCLEOTIDE SEQUENCE [LARGE SCALE GENOMIC DNA]</scope>
    <source>
        <tissue evidence="7">Muscle</tissue>
    </source>
</reference>
<sequence length="158" mass="18425">MRKCRKLLMPYRTARVVVLYAFDIDPSSFALEIVHHNIIDRIWIVSEAWITSALITRSEYFPYFGGIIGFAIPRADIPGLKEFLYDVHPGKEPSDVLIIAFYKPLLTVFDLIAVFHTTLTIKDKKLEDLKNTYLDVSQLRFKKKVKQAVYSWPMPWMV</sequence>
<dbReference type="PANTHER" id="PTHR24061">
    <property type="entry name" value="CALCIUM-SENSING RECEPTOR-RELATED"/>
    <property type="match status" value="1"/>
</dbReference>
<keyword evidence="2" id="KW-0812">Transmembrane</keyword>
<evidence type="ECO:0000256" key="2">
    <source>
        <dbReference type="ARBA" id="ARBA00022692"/>
    </source>
</evidence>
<dbReference type="PANTHER" id="PTHR24061:SF1">
    <property type="entry name" value="VOMERONASAL 2, RECEPTOR 2-RELATED"/>
    <property type="match status" value="1"/>
</dbReference>
<evidence type="ECO:0000259" key="6">
    <source>
        <dbReference type="Pfam" id="PF01094"/>
    </source>
</evidence>
<keyword evidence="8" id="KW-1185">Reference proteome</keyword>
<dbReference type="Pfam" id="PF01094">
    <property type="entry name" value="ANF_receptor"/>
    <property type="match status" value="1"/>
</dbReference>
<evidence type="ECO:0000256" key="3">
    <source>
        <dbReference type="ARBA" id="ARBA00022729"/>
    </source>
</evidence>
<evidence type="ECO:0000313" key="8">
    <source>
        <dbReference type="Proteomes" id="UP000269945"/>
    </source>
</evidence>
<comment type="caution">
    <text evidence="7">The sequence shown here is derived from an EMBL/GenBank/DDBJ whole genome shotgun (WGS) entry which is preliminary data.</text>
</comment>
<evidence type="ECO:0000313" key="7">
    <source>
        <dbReference type="EMBL" id="VCW69821.1"/>
    </source>
</evidence>
<protein>
    <recommendedName>
        <fullName evidence="6">Receptor ligand binding region domain-containing protein</fullName>
    </recommendedName>
</protein>
<accession>A0A9X9PWK9</accession>
<evidence type="ECO:0000256" key="5">
    <source>
        <dbReference type="ARBA" id="ARBA00023136"/>
    </source>
</evidence>
<proteinExistence type="predicted"/>
<dbReference type="InterPro" id="IPR000068">
    <property type="entry name" value="GPCR_3_Ca_sens_rcpt-rel"/>
</dbReference>
<evidence type="ECO:0000256" key="1">
    <source>
        <dbReference type="ARBA" id="ARBA00004370"/>
    </source>
</evidence>
<name>A0A9X9PWK9_GULGU</name>
<dbReference type="SUPFAM" id="SSF53822">
    <property type="entry name" value="Periplasmic binding protein-like I"/>
    <property type="match status" value="1"/>
</dbReference>
<dbReference type="GO" id="GO:0004984">
    <property type="term" value="F:olfactory receptor activity"/>
    <property type="evidence" value="ECO:0007669"/>
    <property type="project" value="TreeGrafter"/>
</dbReference>
<dbReference type="EMBL" id="CYRY02005386">
    <property type="protein sequence ID" value="VCW69821.1"/>
    <property type="molecule type" value="Genomic_DNA"/>
</dbReference>
<dbReference type="AlphaFoldDB" id="A0A9X9PWK9"/>
<keyword evidence="4" id="KW-1133">Transmembrane helix</keyword>
<dbReference type="GO" id="GO:0005886">
    <property type="term" value="C:plasma membrane"/>
    <property type="evidence" value="ECO:0007669"/>
    <property type="project" value="TreeGrafter"/>
</dbReference>
<dbReference type="InterPro" id="IPR001828">
    <property type="entry name" value="ANF_lig-bd_rcpt"/>
</dbReference>
<gene>
    <name evidence="7" type="ORF">BN2614_LOCUS1</name>
</gene>
<comment type="subcellular location">
    <subcellularLocation>
        <location evidence="1">Membrane</location>
    </subcellularLocation>
</comment>
<dbReference type="InterPro" id="IPR028082">
    <property type="entry name" value="Peripla_BP_I"/>
</dbReference>